<dbReference type="EMBL" id="KQ981682">
    <property type="protein sequence ID" value="KYN38064.1"/>
    <property type="molecule type" value="Genomic_DNA"/>
</dbReference>
<dbReference type="Proteomes" id="UP000078541">
    <property type="component" value="Unassembled WGS sequence"/>
</dbReference>
<accession>A0A151JVU3</accession>
<keyword evidence="2" id="KW-1185">Reference proteome</keyword>
<evidence type="ECO:0000313" key="2">
    <source>
        <dbReference type="Proteomes" id="UP000078541"/>
    </source>
</evidence>
<protein>
    <submittedName>
        <fullName evidence="1">Uncharacterized protein</fullName>
    </submittedName>
</protein>
<organism evidence="1 2">
    <name type="scientific">Trachymyrmex septentrionalis</name>
    <dbReference type="NCBI Taxonomy" id="34720"/>
    <lineage>
        <taxon>Eukaryota</taxon>
        <taxon>Metazoa</taxon>
        <taxon>Ecdysozoa</taxon>
        <taxon>Arthropoda</taxon>
        <taxon>Hexapoda</taxon>
        <taxon>Insecta</taxon>
        <taxon>Pterygota</taxon>
        <taxon>Neoptera</taxon>
        <taxon>Endopterygota</taxon>
        <taxon>Hymenoptera</taxon>
        <taxon>Apocrita</taxon>
        <taxon>Aculeata</taxon>
        <taxon>Formicoidea</taxon>
        <taxon>Formicidae</taxon>
        <taxon>Myrmicinae</taxon>
        <taxon>Trachymyrmex</taxon>
    </lineage>
</organism>
<reference evidence="1 2" key="1">
    <citation type="submission" date="2016-03" db="EMBL/GenBank/DDBJ databases">
        <title>Trachymyrmex septentrionalis WGS genome.</title>
        <authorList>
            <person name="Nygaard S."/>
            <person name="Hu H."/>
            <person name="Boomsma J."/>
            <person name="Zhang G."/>
        </authorList>
    </citation>
    <scope>NUCLEOTIDE SEQUENCE [LARGE SCALE GENOMIC DNA]</scope>
    <source>
        <strain evidence="1">Tsep2-gDNA-1</strain>
        <tissue evidence="1">Whole body</tissue>
    </source>
</reference>
<sequence>MDLIRLQQCRGVRRDDAYRLVGRFLGNHHETSVLIVTASIVTAVFCSRGTRFVNVFRQQLFLLSKFFSFQYDVCFISHILAYLRRLDIRCGRYCLSYWTVQSRSRHLIRRAEGAGGWIEGASEPGV</sequence>
<gene>
    <name evidence="1" type="ORF">ALC56_07558</name>
</gene>
<evidence type="ECO:0000313" key="1">
    <source>
        <dbReference type="EMBL" id="KYN38064.1"/>
    </source>
</evidence>
<name>A0A151JVU3_9HYME</name>
<proteinExistence type="predicted"/>
<dbReference type="AlphaFoldDB" id="A0A151JVU3"/>